<reference evidence="13" key="2">
    <citation type="submission" date="2025-09" db="UniProtKB">
        <authorList>
            <consortium name="Ensembl"/>
        </authorList>
    </citation>
    <scope>IDENTIFICATION</scope>
</reference>
<dbReference type="GO" id="GO:0020037">
    <property type="term" value="F:heme binding"/>
    <property type="evidence" value="ECO:0007669"/>
    <property type="project" value="InterPro"/>
</dbReference>
<dbReference type="Ensembl" id="ENSLBET00000033528.1">
    <property type="protein sequence ID" value="ENSLBEP00000032087.1"/>
    <property type="gene ID" value="ENSLBEG00000024116.1"/>
</dbReference>
<dbReference type="PANTHER" id="PTHR24300:SF319">
    <property type="entry name" value="CYTOCHROME P450, FAMILY 2, SUBFAMILY AC, POLYPEPTIDE 1"/>
    <property type="match status" value="1"/>
</dbReference>
<keyword evidence="12" id="KW-1133">Transmembrane helix</keyword>
<proteinExistence type="inferred from homology"/>
<dbReference type="PRINTS" id="PR00385">
    <property type="entry name" value="P450"/>
</dbReference>
<dbReference type="SUPFAM" id="SSF48264">
    <property type="entry name" value="Cytochrome P450"/>
    <property type="match status" value="1"/>
</dbReference>
<dbReference type="OrthoDB" id="2789670at2759"/>
<dbReference type="GO" id="GO:0006805">
    <property type="term" value="P:xenobiotic metabolic process"/>
    <property type="evidence" value="ECO:0007669"/>
    <property type="project" value="TreeGrafter"/>
</dbReference>
<comment type="subcellular location">
    <subcellularLocation>
        <location evidence="2">Membrane</location>
    </subcellularLocation>
</comment>
<feature type="transmembrane region" description="Helical" evidence="12">
    <location>
        <begin position="6"/>
        <end position="28"/>
    </location>
</feature>
<dbReference type="GO" id="GO:0005737">
    <property type="term" value="C:cytoplasm"/>
    <property type="evidence" value="ECO:0007669"/>
    <property type="project" value="TreeGrafter"/>
</dbReference>
<keyword evidence="6 11" id="KW-0560">Oxidoreductase</keyword>
<evidence type="ECO:0000256" key="6">
    <source>
        <dbReference type="ARBA" id="ARBA00023002"/>
    </source>
</evidence>
<dbReference type="GO" id="GO:0016712">
    <property type="term" value="F:oxidoreductase activity, acting on paired donors, with incorporation or reduction of molecular oxygen, reduced flavin or flavoprotein as one donor, and incorporation of one atom of oxygen"/>
    <property type="evidence" value="ECO:0007669"/>
    <property type="project" value="TreeGrafter"/>
</dbReference>
<organism evidence="13 14">
    <name type="scientific">Labrus bergylta</name>
    <name type="common">ballan wrasse</name>
    <dbReference type="NCBI Taxonomy" id="56723"/>
    <lineage>
        <taxon>Eukaryota</taxon>
        <taxon>Metazoa</taxon>
        <taxon>Chordata</taxon>
        <taxon>Craniata</taxon>
        <taxon>Vertebrata</taxon>
        <taxon>Euteleostomi</taxon>
        <taxon>Actinopterygii</taxon>
        <taxon>Neopterygii</taxon>
        <taxon>Teleostei</taxon>
        <taxon>Neoteleostei</taxon>
        <taxon>Acanthomorphata</taxon>
        <taxon>Eupercaria</taxon>
        <taxon>Labriformes</taxon>
        <taxon>Labridae</taxon>
        <taxon>Labrus</taxon>
    </lineage>
</organism>
<dbReference type="Pfam" id="PF00067">
    <property type="entry name" value="p450"/>
    <property type="match status" value="1"/>
</dbReference>
<dbReference type="InterPro" id="IPR002401">
    <property type="entry name" value="Cyt_P450_E_grp-I"/>
</dbReference>
<dbReference type="GeneTree" id="ENSGT00940000162649"/>
<dbReference type="InterPro" id="IPR036396">
    <property type="entry name" value="Cyt_P450_sf"/>
</dbReference>
<evidence type="ECO:0000313" key="13">
    <source>
        <dbReference type="Ensembl" id="ENSLBEP00000032087.1"/>
    </source>
</evidence>
<evidence type="ECO:0000256" key="3">
    <source>
        <dbReference type="ARBA" id="ARBA00010617"/>
    </source>
</evidence>
<evidence type="ECO:0000256" key="7">
    <source>
        <dbReference type="ARBA" id="ARBA00023004"/>
    </source>
</evidence>
<evidence type="ECO:0000256" key="8">
    <source>
        <dbReference type="ARBA" id="ARBA00023033"/>
    </source>
</evidence>
<dbReference type="GeneID" id="109994028"/>
<dbReference type="InParanoid" id="A0A3Q3GFL6"/>
<dbReference type="STRING" id="56723.ENSLBEP00000032087"/>
<evidence type="ECO:0000256" key="11">
    <source>
        <dbReference type="RuleBase" id="RU000461"/>
    </source>
</evidence>
<dbReference type="GO" id="GO:0005506">
    <property type="term" value="F:iron ion binding"/>
    <property type="evidence" value="ECO:0007669"/>
    <property type="project" value="InterPro"/>
</dbReference>
<name>A0A3Q3GFL6_9LABR</name>
<feature type="binding site" description="axial binding residue" evidence="10">
    <location>
        <position position="437"/>
    </location>
    <ligand>
        <name>heme</name>
        <dbReference type="ChEBI" id="CHEBI:30413"/>
    </ligand>
    <ligandPart>
        <name>Fe</name>
        <dbReference type="ChEBI" id="CHEBI:18248"/>
    </ligandPart>
</feature>
<evidence type="ECO:0000313" key="14">
    <source>
        <dbReference type="Proteomes" id="UP000261660"/>
    </source>
</evidence>
<dbReference type="GO" id="GO:0006082">
    <property type="term" value="P:organic acid metabolic process"/>
    <property type="evidence" value="ECO:0007669"/>
    <property type="project" value="TreeGrafter"/>
</dbReference>
<evidence type="ECO:0000256" key="9">
    <source>
        <dbReference type="ARBA" id="ARBA00023136"/>
    </source>
</evidence>
<dbReference type="PANTHER" id="PTHR24300">
    <property type="entry name" value="CYTOCHROME P450 508A4-RELATED"/>
    <property type="match status" value="1"/>
</dbReference>
<dbReference type="GO" id="GO:0016020">
    <property type="term" value="C:membrane"/>
    <property type="evidence" value="ECO:0007669"/>
    <property type="project" value="UniProtKB-SubCell"/>
</dbReference>
<comment type="similarity">
    <text evidence="3 11">Belongs to the cytochrome P450 family.</text>
</comment>
<protein>
    <submittedName>
        <fullName evidence="13">Cytochrome P450 2K1-like</fullName>
    </submittedName>
</protein>
<evidence type="ECO:0000256" key="1">
    <source>
        <dbReference type="ARBA" id="ARBA00001971"/>
    </source>
</evidence>
<keyword evidence="4 10" id="KW-0349">Heme</keyword>
<reference evidence="13" key="1">
    <citation type="submission" date="2025-08" db="UniProtKB">
        <authorList>
            <consortium name="Ensembl"/>
        </authorList>
    </citation>
    <scope>IDENTIFICATION</scope>
</reference>
<dbReference type="PRINTS" id="PR00463">
    <property type="entry name" value="EP450I"/>
</dbReference>
<dbReference type="PROSITE" id="PS00086">
    <property type="entry name" value="CYTOCHROME_P450"/>
    <property type="match status" value="1"/>
</dbReference>
<keyword evidence="5 10" id="KW-0479">Metal-binding</keyword>
<sequence>METIFLQFPSTTTLLGTFGILLVLYLVFSSFDFQRKAPPGPWPLPLFGNLLLLDSKSPHTTLYQLYKKYGPVFTFHFGPQKMVVYAGHKTIKQALVNNNAFSEREVSPIVIDMKLTRSIGFANGDYWKEMRNFAMANMKDKKALEEKIIEECKSLIETFMEKNGKAFDTAQPIHNAVSNIISSIVYGNRFEYDDPLFISMVERALKNTQLMGSASIQLYNFFPRLFGWLGVRKQLLESSSTNRRCIKELIQGLQESLNPHMCRGLVDSFLARKIQHEASGNINSHYHEDNLLETVLNLFAAGTDTTSATVRYGLLLMAKYPKIQDQVQEEMNRVVGSRQIRVEDRKNLPYTDAVIHEIQRITNVLPTTVHRTTRDVTFQGYFIKKGTPALFLLSSALLDEDEWETPYTFNPAHFLDEDGNLKKRDAFLPFSAGVRVCAGESLAKMELFLFFTSLFQHFCFTPPPGVKEDELDLTQIVGFTLTPSSHELCAISRV</sequence>
<evidence type="ECO:0000256" key="5">
    <source>
        <dbReference type="ARBA" id="ARBA00022723"/>
    </source>
</evidence>
<dbReference type="AlphaFoldDB" id="A0A3Q3GFL6"/>
<dbReference type="Proteomes" id="UP000261660">
    <property type="component" value="Unplaced"/>
</dbReference>
<dbReference type="RefSeq" id="XP_020502845.1">
    <property type="nucleotide sequence ID" value="XM_020647189.3"/>
</dbReference>
<comment type="cofactor">
    <cofactor evidence="1 10">
        <name>heme</name>
        <dbReference type="ChEBI" id="CHEBI:30413"/>
    </cofactor>
</comment>
<evidence type="ECO:0000256" key="10">
    <source>
        <dbReference type="PIRSR" id="PIRSR602401-1"/>
    </source>
</evidence>
<dbReference type="InterPro" id="IPR050182">
    <property type="entry name" value="Cytochrome_P450_fam2"/>
</dbReference>
<dbReference type="Gene3D" id="1.10.630.10">
    <property type="entry name" value="Cytochrome P450"/>
    <property type="match status" value="1"/>
</dbReference>
<keyword evidence="7 10" id="KW-0408">Iron</keyword>
<dbReference type="InterPro" id="IPR017972">
    <property type="entry name" value="Cyt_P450_CS"/>
</dbReference>
<keyword evidence="12" id="KW-0812">Transmembrane</keyword>
<evidence type="ECO:0000256" key="2">
    <source>
        <dbReference type="ARBA" id="ARBA00004370"/>
    </source>
</evidence>
<keyword evidence="8 11" id="KW-0503">Monooxygenase</keyword>
<keyword evidence="14" id="KW-1185">Reference proteome</keyword>
<accession>A0A3Q3GFL6</accession>
<dbReference type="InterPro" id="IPR001128">
    <property type="entry name" value="Cyt_P450"/>
</dbReference>
<evidence type="ECO:0000256" key="4">
    <source>
        <dbReference type="ARBA" id="ARBA00022617"/>
    </source>
</evidence>
<keyword evidence="9 12" id="KW-0472">Membrane</keyword>
<evidence type="ECO:0000256" key="12">
    <source>
        <dbReference type="SAM" id="Phobius"/>
    </source>
</evidence>
<dbReference type="FunFam" id="1.10.630.10:FF:000004">
    <property type="entry name" value="cytochrome P450 2D15 isoform X1"/>
    <property type="match status" value="1"/>
</dbReference>